<accession>A0A1F5LBM5</accession>
<feature type="domain" description="RING-type" evidence="3">
    <location>
        <begin position="274"/>
        <end position="323"/>
    </location>
</feature>
<dbReference type="GeneID" id="34579187"/>
<evidence type="ECO:0000256" key="2">
    <source>
        <dbReference type="SAM" id="MobiDB-lite"/>
    </source>
</evidence>
<evidence type="ECO:0000313" key="5">
    <source>
        <dbReference type="EMBL" id="OGE50400.1"/>
    </source>
</evidence>
<sequence>MPTTRRQQALMDAADAQEESPAPESSAKSTTTRKRKAGEKASAPTSEPDLVANTPAGKNKPRAKRAKQAVQEKAESKATVTSEGDGADGPAKGDLAVMLSKATEPAPMTTADVVKAGKAKKSTATTTPRKYFPAPPSKRPRDWLEEPPKAFLERATRAKKEKMFVVNHKLDQVGNVPVVSFDIVGTTGNLYKTSIGKVPRCDCPDSRFRKGSSQCKHIIYVLVNVLKAPEELQFQMSFLPSELSGILAASPLHQIELASPEDVDNVRKPVEGACPICFMDFDPSEEVTWCKTGCGNNVHKLCFDKWISTNKASGAAVRCVYCRTPWQFSDSRQNIQNLRESGQRNKLGYVNVAEQFGISPTRVKKPPSPSA</sequence>
<dbReference type="GO" id="GO:0008270">
    <property type="term" value="F:zinc ion binding"/>
    <property type="evidence" value="ECO:0007669"/>
    <property type="project" value="UniProtKB-KW"/>
</dbReference>
<dbReference type="Proteomes" id="UP000177622">
    <property type="component" value="Unassembled WGS sequence"/>
</dbReference>
<keyword evidence="1" id="KW-0863">Zinc-finger</keyword>
<dbReference type="RefSeq" id="XP_022485848.1">
    <property type="nucleotide sequence ID" value="XM_022634453.1"/>
</dbReference>
<dbReference type="PANTHER" id="PTHR21540:SF0">
    <property type="entry name" value="PHD FAMILY PROTEIN"/>
    <property type="match status" value="1"/>
</dbReference>
<proteinExistence type="predicted"/>
<dbReference type="SUPFAM" id="SSF57850">
    <property type="entry name" value="RING/U-box"/>
    <property type="match status" value="1"/>
</dbReference>
<dbReference type="PANTHER" id="PTHR21540">
    <property type="entry name" value="RING FINGER AND SWIM DOMAIN-CONTAINING PROTEIN 2"/>
    <property type="match status" value="1"/>
</dbReference>
<feature type="region of interest" description="Disordered" evidence="2">
    <location>
        <begin position="109"/>
        <end position="144"/>
    </location>
</feature>
<dbReference type="InterPro" id="IPR001841">
    <property type="entry name" value="Znf_RING"/>
</dbReference>
<dbReference type="OrthoDB" id="2122982at2759"/>
<dbReference type="InterPro" id="IPR039903">
    <property type="entry name" value="Zswim2"/>
</dbReference>
<evidence type="ECO:0000313" key="6">
    <source>
        <dbReference type="Proteomes" id="UP000177622"/>
    </source>
</evidence>
<feature type="domain" description="SWIM-type" evidence="4">
    <location>
        <begin position="191"/>
        <end position="226"/>
    </location>
</feature>
<evidence type="ECO:0008006" key="7">
    <source>
        <dbReference type="Google" id="ProtNLM"/>
    </source>
</evidence>
<keyword evidence="1" id="KW-0479">Metal-binding</keyword>
<dbReference type="STRING" id="1835702.A0A1F5LBM5"/>
<comment type="caution">
    <text evidence="5">The sequence shown here is derived from an EMBL/GenBank/DDBJ whole genome shotgun (WGS) entry which is preliminary data.</text>
</comment>
<dbReference type="EMBL" id="LXJU01000017">
    <property type="protein sequence ID" value="OGE50400.1"/>
    <property type="molecule type" value="Genomic_DNA"/>
</dbReference>
<dbReference type="PROSITE" id="PS50089">
    <property type="entry name" value="ZF_RING_2"/>
    <property type="match status" value="1"/>
</dbReference>
<evidence type="ECO:0000259" key="3">
    <source>
        <dbReference type="PROSITE" id="PS50089"/>
    </source>
</evidence>
<feature type="region of interest" description="Disordered" evidence="2">
    <location>
        <begin position="1"/>
        <end position="93"/>
    </location>
</feature>
<dbReference type="PROSITE" id="PS50966">
    <property type="entry name" value="ZF_SWIM"/>
    <property type="match status" value="1"/>
</dbReference>
<dbReference type="InterPro" id="IPR007527">
    <property type="entry name" value="Znf_SWIM"/>
</dbReference>
<keyword evidence="6" id="KW-1185">Reference proteome</keyword>
<evidence type="ECO:0000259" key="4">
    <source>
        <dbReference type="PROSITE" id="PS50966"/>
    </source>
</evidence>
<dbReference type="Gene3D" id="3.30.40.10">
    <property type="entry name" value="Zinc/RING finger domain, C3HC4 (zinc finger)"/>
    <property type="match status" value="1"/>
</dbReference>
<organism evidence="5 6">
    <name type="scientific">Penicillium arizonense</name>
    <dbReference type="NCBI Taxonomy" id="1835702"/>
    <lineage>
        <taxon>Eukaryota</taxon>
        <taxon>Fungi</taxon>
        <taxon>Dikarya</taxon>
        <taxon>Ascomycota</taxon>
        <taxon>Pezizomycotina</taxon>
        <taxon>Eurotiomycetes</taxon>
        <taxon>Eurotiomycetidae</taxon>
        <taxon>Eurotiales</taxon>
        <taxon>Aspergillaceae</taxon>
        <taxon>Penicillium</taxon>
    </lineage>
</organism>
<keyword evidence="1" id="KW-0862">Zinc</keyword>
<evidence type="ECO:0000256" key="1">
    <source>
        <dbReference type="PROSITE-ProRule" id="PRU00175"/>
    </source>
</evidence>
<dbReference type="AlphaFoldDB" id="A0A1F5LBM5"/>
<dbReference type="CDD" id="cd16494">
    <property type="entry name" value="RING-CH-C4HC3_ZSWM2"/>
    <property type="match status" value="1"/>
</dbReference>
<dbReference type="InterPro" id="IPR013083">
    <property type="entry name" value="Znf_RING/FYVE/PHD"/>
</dbReference>
<dbReference type="GO" id="GO:0061630">
    <property type="term" value="F:ubiquitin protein ligase activity"/>
    <property type="evidence" value="ECO:0007669"/>
    <property type="project" value="InterPro"/>
</dbReference>
<name>A0A1F5LBM5_PENAI</name>
<dbReference type="Pfam" id="PF13639">
    <property type="entry name" value="zf-RING_2"/>
    <property type="match status" value="1"/>
</dbReference>
<protein>
    <recommendedName>
        <fullName evidence="7">SWIM-type domain-containing protein</fullName>
    </recommendedName>
</protein>
<gene>
    <name evidence="5" type="ORF">PENARI_c017G12041</name>
</gene>
<reference evidence="5 6" key="1">
    <citation type="journal article" date="2016" name="Sci. Rep.">
        <title>Penicillium arizonense, a new, genome sequenced fungal species, reveals a high chemical diversity in secreted metabolites.</title>
        <authorList>
            <person name="Grijseels S."/>
            <person name="Nielsen J.C."/>
            <person name="Randelovic M."/>
            <person name="Nielsen J."/>
            <person name="Nielsen K.F."/>
            <person name="Workman M."/>
            <person name="Frisvad J.C."/>
        </authorList>
    </citation>
    <scope>NUCLEOTIDE SEQUENCE [LARGE SCALE GENOMIC DNA]</scope>
    <source>
        <strain evidence="5 6">CBS 141311</strain>
    </source>
</reference>